<organism evidence="2 3">
    <name type="scientific">Kaistella jeonii</name>
    <dbReference type="NCBI Taxonomy" id="266749"/>
    <lineage>
        <taxon>Bacteria</taxon>
        <taxon>Pseudomonadati</taxon>
        <taxon>Bacteroidota</taxon>
        <taxon>Flavobacteriia</taxon>
        <taxon>Flavobacteriales</taxon>
        <taxon>Weeksellaceae</taxon>
        <taxon>Chryseobacterium group</taxon>
        <taxon>Kaistella</taxon>
    </lineage>
</organism>
<accession>A0A0C1FEA6</accession>
<keyword evidence="1" id="KW-0472">Membrane</keyword>
<evidence type="ECO:0000313" key="3">
    <source>
        <dbReference type="Proteomes" id="UP000031473"/>
    </source>
</evidence>
<dbReference type="AlphaFoldDB" id="A0A0C1FEA6"/>
<comment type="caution">
    <text evidence="2">The sequence shown here is derived from an EMBL/GenBank/DDBJ whole genome shotgun (WGS) entry which is preliminary data.</text>
</comment>
<gene>
    <name evidence="2" type="ORF">OA86_05915</name>
</gene>
<dbReference type="EMBL" id="JSYL01000002">
    <property type="protein sequence ID" value="KIA90123.1"/>
    <property type="molecule type" value="Genomic_DNA"/>
</dbReference>
<dbReference type="RefSeq" id="WP_039350129.1">
    <property type="nucleotide sequence ID" value="NZ_FOLA01000002.1"/>
</dbReference>
<keyword evidence="1" id="KW-1133">Transmembrane helix</keyword>
<dbReference type="Proteomes" id="UP000031473">
    <property type="component" value="Unassembled WGS sequence"/>
</dbReference>
<feature type="transmembrane region" description="Helical" evidence="1">
    <location>
        <begin position="280"/>
        <end position="301"/>
    </location>
</feature>
<evidence type="ECO:0000256" key="1">
    <source>
        <dbReference type="SAM" id="Phobius"/>
    </source>
</evidence>
<name>A0A0C1FEA6_9FLAO</name>
<keyword evidence="3" id="KW-1185">Reference proteome</keyword>
<dbReference type="OrthoDB" id="1273001at2"/>
<protein>
    <submittedName>
        <fullName evidence="2">Uncharacterized protein</fullName>
    </submittedName>
</protein>
<dbReference type="STRING" id="266749.SAMN05421876_102103"/>
<sequence>MKNLLLFIFLSNFIAAQNSKVIELTSNIKDRKNQVKSLTLIDIRTDRNIGTVIYHSKPVEMIFESDNAKSAFENWFSSHNKKTTGKKDINIILENLKIQNSDKGIPIFTMKISSFMKANGKFYFIDRYQNSQSFIQSSTPKTISDQISRTLADFIKETYGKLPISIGIPETELSNYDLYLSKTLPILNTNPLREGVYDDYESFRSQKPVVNYHVVKNKKQEIVRIKNNENLQVLNNDLYAFVDNGIPYKVTPVGYLEIFKDEKGLYLITNKEELIPKNNGTMIIGAGLVGGLAGVAISLMIDSQSRKNRSDSGFYNVYVDALTGDYVFEK</sequence>
<reference evidence="2 3" key="1">
    <citation type="submission" date="2014-10" db="EMBL/GenBank/DDBJ databases">
        <title>Kaistella jeonii genome.</title>
        <authorList>
            <person name="Clayton J.T."/>
            <person name="Newman J.D."/>
        </authorList>
    </citation>
    <scope>NUCLEOTIDE SEQUENCE [LARGE SCALE GENOMIC DNA]</scope>
    <source>
        <strain evidence="2 3">DSM 17048</strain>
    </source>
</reference>
<proteinExistence type="predicted"/>
<keyword evidence="1" id="KW-0812">Transmembrane</keyword>
<evidence type="ECO:0000313" key="2">
    <source>
        <dbReference type="EMBL" id="KIA90123.1"/>
    </source>
</evidence>